<proteinExistence type="predicted"/>
<dbReference type="Proteomes" id="UP001163846">
    <property type="component" value="Unassembled WGS sequence"/>
</dbReference>
<accession>A0AA38PFQ5</accession>
<protein>
    <recommendedName>
        <fullName evidence="2">Protein kinase domain-containing protein</fullName>
    </recommendedName>
</protein>
<dbReference type="InterPro" id="IPR011009">
    <property type="entry name" value="Kinase-like_dom_sf"/>
</dbReference>
<evidence type="ECO:0000313" key="4">
    <source>
        <dbReference type="Proteomes" id="UP001163846"/>
    </source>
</evidence>
<dbReference type="PROSITE" id="PS50011">
    <property type="entry name" value="PROTEIN_KINASE_DOM"/>
    <property type="match status" value="1"/>
</dbReference>
<comment type="caution">
    <text evidence="3">The sequence shown here is derived from an EMBL/GenBank/DDBJ whole genome shotgun (WGS) entry which is preliminary data.</text>
</comment>
<feature type="region of interest" description="Disordered" evidence="1">
    <location>
        <begin position="411"/>
        <end position="430"/>
    </location>
</feature>
<dbReference type="InterPro" id="IPR000719">
    <property type="entry name" value="Prot_kinase_dom"/>
</dbReference>
<organism evidence="3 4">
    <name type="scientific">Lentinula raphanica</name>
    <dbReference type="NCBI Taxonomy" id="153919"/>
    <lineage>
        <taxon>Eukaryota</taxon>
        <taxon>Fungi</taxon>
        <taxon>Dikarya</taxon>
        <taxon>Basidiomycota</taxon>
        <taxon>Agaricomycotina</taxon>
        <taxon>Agaricomycetes</taxon>
        <taxon>Agaricomycetidae</taxon>
        <taxon>Agaricales</taxon>
        <taxon>Marasmiineae</taxon>
        <taxon>Omphalotaceae</taxon>
        <taxon>Lentinula</taxon>
    </lineage>
</organism>
<name>A0AA38PFQ5_9AGAR</name>
<dbReference type="AlphaFoldDB" id="A0AA38PFQ5"/>
<evidence type="ECO:0000256" key="1">
    <source>
        <dbReference type="SAM" id="MobiDB-lite"/>
    </source>
</evidence>
<reference evidence="3" key="1">
    <citation type="submission" date="2022-08" db="EMBL/GenBank/DDBJ databases">
        <authorList>
            <consortium name="DOE Joint Genome Institute"/>
            <person name="Min B."/>
            <person name="Riley R."/>
            <person name="Sierra-Patev S."/>
            <person name="Naranjo-Ortiz M."/>
            <person name="Looney B."/>
            <person name="Konkel Z."/>
            <person name="Slot J.C."/>
            <person name="Sakamoto Y."/>
            <person name="Steenwyk J.L."/>
            <person name="Rokas A."/>
            <person name="Carro J."/>
            <person name="Camarero S."/>
            <person name="Ferreira P."/>
            <person name="Molpeceres G."/>
            <person name="Ruiz-Duenas F.J."/>
            <person name="Serrano A."/>
            <person name="Henrissat B."/>
            <person name="Drula E."/>
            <person name="Hughes K.W."/>
            <person name="Mata J.L."/>
            <person name="Ishikawa N.K."/>
            <person name="Vargas-Isla R."/>
            <person name="Ushijima S."/>
            <person name="Smith C.A."/>
            <person name="Ahrendt S."/>
            <person name="Andreopoulos W."/>
            <person name="He G."/>
            <person name="Labutti K."/>
            <person name="Lipzen A."/>
            <person name="Ng V."/>
            <person name="Sandor L."/>
            <person name="Barry K."/>
            <person name="Martinez A.T."/>
            <person name="Xiao Y."/>
            <person name="Gibbons J.G."/>
            <person name="Terashima K."/>
            <person name="Hibbett D.S."/>
            <person name="Grigoriev I.V."/>
        </authorList>
    </citation>
    <scope>NUCLEOTIDE SEQUENCE</scope>
    <source>
        <strain evidence="3">TFB9207</strain>
    </source>
</reference>
<sequence length="430" mass="50389">MKMTQSPRETATLSLHSADIDIEYSLSQLFELIQGSRTLSFTDEDGVERAVHFGHVTFCSHSTIGRGTMVIEVHCACRNCGYDCDWKEKDLVMKLRFSSKTRASESEFLEEMEAIAKKDSKHRWALNHLPKIYCSLDLQLRDDSLQQNLEPIFGCVHEMHVVRGTIQERLEPLTSLETAKECAQVFYDVLQCHHWLWQHPKILHRDISQGNIMVRVKDGRKYGVLNDWDLASWADDLRKVATSRYRTGTRPSMAHEQQAHRWEGPHQYRHDVESLFYVMVLFTFLYSKPSKVVSNPVDEQFHYENWHQFSDRELYDKKLNIMYPLTAWSPPATPFFVHFNDWLDEIQNRFACGFHEKGSFLLAKDAAERRPGRQLRPYNLQSYKDDELGGHITYKTMVEIMHRFDEQELSTHDGEAEQYLESQEIDIDSD</sequence>
<dbReference type="PANTHER" id="PTHR38248">
    <property type="entry name" value="FUNK1 6"/>
    <property type="match status" value="1"/>
</dbReference>
<gene>
    <name evidence="3" type="ORF">F5878DRAFT_440673</name>
</gene>
<feature type="domain" description="Protein kinase" evidence="2">
    <location>
        <begin position="58"/>
        <end position="379"/>
    </location>
</feature>
<dbReference type="Pfam" id="PF17667">
    <property type="entry name" value="Pkinase_fungal"/>
    <property type="match status" value="1"/>
</dbReference>
<dbReference type="InterPro" id="IPR040976">
    <property type="entry name" value="Pkinase_fungal"/>
</dbReference>
<evidence type="ECO:0000259" key="2">
    <source>
        <dbReference type="PROSITE" id="PS50011"/>
    </source>
</evidence>
<dbReference type="Gene3D" id="1.10.510.10">
    <property type="entry name" value="Transferase(Phosphotransferase) domain 1"/>
    <property type="match status" value="1"/>
</dbReference>
<dbReference type="GO" id="GO:0004672">
    <property type="term" value="F:protein kinase activity"/>
    <property type="evidence" value="ECO:0007669"/>
    <property type="project" value="InterPro"/>
</dbReference>
<dbReference type="GO" id="GO:0005524">
    <property type="term" value="F:ATP binding"/>
    <property type="evidence" value="ECO:0007669"/>
    <property type="project" value="InterPro"/>
</dbReference>
<dbReference type="EMBL" id="MU806026">
    <property type="protein sequence ID" value="KAJ3841825.1"/>
    <property type="molecule type" value="Genomic_DNA"/>
</dbReference>
<evidence type="ECO:0000313" key="3">
    <source>
        <dbReference type="EMBL" id="KAJ3841825.1"/>
    </source>
</evidence>
<keyword evidence="4" id="KW-1185">Reference proteome</keyword>
<dbReference type="PANTHER" id="PTHR38248:SF2">
    <property type="entry name" value="FUNK1 11"/>
    <property type="match status" value="1"/>
</dbReference>
<dbReference type="SUPFAM" id="SSF56112">
    <property type="entry name" value="Protein kinase-like (PK-like)"/>
    <property type="match status" value="1"/>
</dbReference>